<dbReference type="InterPro" id="IPR050549">
    <property type="entry name" value="MFS_Trehalose_Transporter"/>
</dbReference>
<dbReference type="InterPro" id="IPR020846">
    <property type="entry name" value="MFS_dom"/>
</dbReference>
<keyword evidence="5 9" id="KW-0812">Transmembrane</keyword>
<feature type="transmembrane region" description="Helical" evidence="9">
    <location>
        <begin position="111"/>
        <end position="132"/>
    </location>
</feature>
<dbReference type="Proteomes" id="UP000027138">
    <property type="component" value="Unassembled WGS sequence"/>
</dbReference>
<keyword evidence="7 9" id="KW-0472">Membrane</keyword>
<feature type="transmembrane region" description="Helical" evidence="9">
    <location>
        <begin position="372"/>
        <end position="397"/>
    </location>
</feature>
<evidence type="ECO:0000256" key="6">
    <source>
        <dbReference type="ARBA" id="ARBA00022989"/>
    </source>
</evidence>
<evidence type="ECO:0000256" key="1">
    <source>
        <dbReference type="ARBA" id="ARBA00004141"/>
    </source>
</evidence>
<dbReference type="InterPro" id="IPR044775">
    <property type="entry name" value="MFS_ERD6/Tret1-like"/>
</dbReference>
<feature type="transmembrane region" description="Helical" evidence="9">
    <location>
        <begin position="338"/>
        <end position="360"/>
    </location>
</feature>
<evidence type="ECO:0000256" key="9">
    <source>
        <dbReference type="SAM" id="Phobius"/>
    </source>
</evidence>
<dbReference type="PROSITE" id="PS50850">
    <property type="entry name" value="MFS"/>
    <property type="match status" value="1"/>
</dbReference>
<feature type="transmembrane region" description="Helical" evidence="9">
    <location>
        <begin position="167"/>
        <end position="185"/>
    </location>
</feature>
<evidence type="ECO:0000313" key="12">
    <source>
        <dbReference type="Proteomes" id="UP000027138"/>
    </source>
</evidence>
<dbReference type="PRINTS" id="PR00171">
    <property type="entry name" value="SUGRTRNSPORT"/>
</dbReference>
<dbReference type="PROSITE" id="PS00217">
    <property type="entry name" value="SUGAR_TRANSPORT_2"/>
    <property type="match status" value="1"/>
</dbReference>
<feature type="transmembrane region" description="Helical" evidence="9">
    <location>
        <begin position="309"/>
        <end position="331"/>
    </location>
</feature>
<feature type="transmembrane region" description="Helical" evidence="9">
    <location>
        <begin position="191"/>
        <end position="212"/>
    </location>
</feature>
<dbReference type="Gene3D" id="1.20.1250.20">
    <property type="entry name" value="MFS general substrate transporter like domains"/>
    <property type="match status" value="1"/>
</dbReference>
<evidence type="ECO:0000256" key="4">
    <source>
        <dbReference type="ARBA" id="ARBA00022597"/>
    </source>
</evidence>
<dbReference type="SUPFAM" id="SSF103473">
    <property type="entry name" value="MFS general substrate transporter"/>
    <property type="match status" value="1"/>
</dbReference>
<name>A0A067JI51_JATCU</name>
<reference evidence="11 12" key="1">
    <citation type="journal article" date="2014" name="PLoS ONE">
        <title>Global Analysis of Gene Expression Profiles in Physic Nut (Jatropha curcas L.) Seedlings Exposed to Salt Stress.</title>
        <authorList>
            <person name="Zhang L."/>
            <person name="Zhang C."/>
            <person name="Wu P."/>
            <person name="Chen Y."/>
            <person name="Li M."/>
            <person name="Jiang H."/>
            <person name="Wu G."/>
        </authorList>
    </citation>
    <scope>NUCLEOTIDE SEQUENCE [LARGE SCALE GENOMIC DNA]</scope>
    <source>
        <strain evidence="12">cv. GZQX0401</strain>
        <tissue evidence="11">Young leaves</tissue>
    </source>
</reference>
<organism evidence="11 12">
    <name type="scientific">Jatropha curcas</name>
    <name type="common">Barbados nut</name>
    <dbReference type="NCBI Taxonomy" id="180498"/>
    <lineage>
        <taxon>Eukaryota</taxon>
        <taxon>Viridiplantae</taxon>
        <taxon>Streptophyta</taxon>
        <taxon>Embryophyta</taxon>
        <taxon>Tracheophyta</taxon>
        <taxon>Spermatophyta</taxon>
        <taxon>Magnoliopsida</taxon>
        <taxon>eudicotyledons</taxon>
        <taxon>Gunneridae</taxon>
        <taxon>Pentapetalae</taxon>
        <taxon>rosids</taxon>
        <taxon>fabids</taxon>
        <taxon>Malpighiales</taxon>
        <taxon>Euphorbiaceae</taxon>
        <taxon>Crotonoideae</taxon>
        <taxon>Jatropheae</taxon>
        <taxon>Jatropha</taxon>
    </lineage>
</organism>
<accession>A0A067JI51</accession>
<proteinExistence type="inferred from homology"/>
<dbReference type="NCBIfam" id="TIGR00879">
    <property type="entry name" value="SP"/>
    <property type="match status" value="1"/>
</dbReference>
<evidence type="ECO:0000256" key="7">
    <source>
        <dbReference type="ARBA" id="ARBA00023136"/>
    </source>
</evidence>
<dbReference type="AlphaFoldDB" id="A0A067JI51"/>
<dbReference type="InterPro" id="IPR005828">
    <property type="entry name" value="MFS_sugar_transport-like"/>
</dbReference>
<keyword evidence="4" id="KW-0762">Sugar transport</keyword>
<dbReference type="PANTHER" id="PTHR48021">
    <property type="match status" value="1"/>
</dbReference>
<comment type="similarity">
    <text evidence="2 8">Belongs to the major facilitator superfamily. Sugar transporter (TC 2.A.1.1) family.</text>
</comment>
<evidence type="ECO:0000259" key="10">
    <source>
        <dbReference type="PROSITE" id="PS50850"/>
    </source>
</evidence>
<feature type="transmembrane region" description="Helical" evidence="9">
    <location>
        <begin position="80"/>
        <end position="99"/>
    </location>
</feature>
<dbReference type="GO" id="GO:0016020">
    <property type="term" value="C:membrane"/>
    <property type="evidence" value="ECO:0007669"/>
    <property type="project" value="UniProtKB-SubCell"/>
</dbReference>
<feature type="transmembrane region" description="Helical" evidence="9">
    <location>
        <begin position="35"/>
        <end position="60"/>
    </location>
</feature>
<keyword evidence="3 8" id="KW-0813">Transport</keyword>
<protein>
    <recommendedName>
        <fullName evidence="10">Major facilitator superfamily (MFS) profile domain-containing protein</fullName>
    </recommendedName>
</protein>
<dbReference type="EMBL" id="KK915213">
    <property type="protein sequence ID" value="KDP23562.1"/>
    <property type="molecule type" value="Genomic_DNA"/>
</dbReference>
<feature type="domain" description="Major facilitator superfamily (MFS) profile" evidence="10">
    <location>
        <begin position="43"/>
        <end position="462"/>
    </location>
</feature>
<sequence length="478" mass="51576">MQEREDSLLLQRTALREVKTNIKGIHDPLSKKDCLATAAVVLSTMVAICGSFATGCATGYSSPAQSGIMEDLGMSAADYSIFGSVVTIGGVIGALVNGTMADLIGRRHTMWVSEIFFIIGWLAIASAQDAWLLDVGRLLMGIGIGITLYVVPVYIAEITPKDLRGRFTAANQFMTSCGLSLMYFIGTVVSWRTLALIGVLPCVLQAIGIFFIPESPRWLAKVGREKCLEVTLQSLRGKNTDISQEAANISDYTKTFEGLSESKILDLFQLRYAHSLIVGIGILLFQQFGGINAIAYYGSSIFKKADFSINVGLISMAIIQIPATAASVLLIDKSGRKPLLMVSASGMGISCFLIGMAFCLQDLHKAKEITPLLVYIGILGYSVAVSIGMAGLPWVIISEIFPINIKGTAGSLATLIKWICSWIVTYTFNFMMEWSSAGTFFILFALCGSAVLFIAKVVPETKGRMLEELQASIIHTSA</sequence>
<feature type="transmembrane region" description="Helical" evidence="9">
    <location>
        <begin position="138"/>
        <end position="155"/>
    </location>
</feature>
<dbReference type="InterPro" id="IPR036259">
    <property type="entry name" value="MFS_trans_sf"/>
</dbReference>
<comment type="subcellular location">
    <subcellularLocation>
        <location evidence="1">Membrane</location>
        <topology evidence="1">Multi-pass membrane protein</topology>
    </subcellularLocation>
</comment>
<evidence type="ECO:0000256" key="3">
    <source>
        <dbReference type="ARBA" id="ARBA00022448"/>
    </source>
</evidence>
<evidence type="ECO:0000256" key="8">
    <source>
        <dbReference type="RuleBase" id="RU003346"/>
    </source>
</evidence>
<gene>
    <name evidence="11" type="ORF">JCGZ_23395</name>
</gene>
<feature type="transmembrane region" description="Helical" evidence="9">
    <location>
        <begin position="409"/>
        <end position="428"/>
    </location>
</feature>
<dbReference type="Pfam" id="PF00083">
    <property type="entry name" value="Sugar_tr"/>
    <property type="match status" value="1"/>
</dbReference>
<feature type="transmembrane region" description="Helical" evidence="9">
    <location>
        <begin position="434"/>
        <end position="455"/>
    </location>
</feature>
<dbReference type="PANTHER" id="PTHR48021:SF48">
    <property type="entry name" value="MAJOR FACILITATOR SUPERFAMILY (MFS) PROFILE DOMAIN-CONTAINING PROTEIN"/>
    <property type="match status" value="1"/>
</dbReference>
<dbReference type="OrthoDB" id="6612291at2759"/>
<feature type="transmembrane region" description="Helical" evidence="9">
    <location>
        <begin position="272"/>
        <end position="297"/>
    </location>
</feature>
<dbReference type="InterPro" id="IPR003663">
    <property type="entry name" value="Sugar/inositol_transpt"/>
</dbReference>
<keyword evidence="12" id="KW-1185">Reference proteome</keyword>
<keyword evidence="6 9" id="KW-1133">Transmembrane helix</keyword>
<dbReference type="GO" id="GO:0051119">
    <property type="term" value="F:sugar transmembrane transporter activity"/>
    <property type="evidence" value="ECO:0007669"/>
    <property type="project" value="InterPro"/>
</dbReference>
<evidence type="ECO:0000313" key="11">
    <source>
        <dbReference type="EMBL" id="KDP23562.1"/>
    </source>
</evidence>
<evidence type="ECO:0000256" key="2">
    <source>
        <dbReference type="ARBA" id="ARBA00010992"/>
    </source>
</evidence>
<dbReference type="CDD" id="cd17358">
    <property type="entry name" value="MFS_GLUT6_8_Class3_like"/>
    <property type="match status" value="1"/>
</dbReference>
<dbReference type="FunFam" id="1.20.1250.20:FF:000043">
    <property type="entry name" value="sugar transporter ERD6-like 6"/>
    <property type="match status" value="1"/>
</dbReference>
<dbReference type="InterPro" id="IPR005829">
    <property type="entry name" value="Sugar_transporter_CS"/>
</dbReference>
<evidence type="ECO:0000256" key="5">
    <source>
        <dbReference type="ARBA" id="ARBA00022692"/>
    </source>
</evidence>